<dbReference type="Proteomes" id="UP000011115">
    <property type="component" value="Unassembled WGS sequence"/>
</dbReference>
<protein>
    <submittedName>
        <fullName evidence="1">Uncharacterized protein</fullName>
    </submittedName>
</protein>
<evidence type="ECO:0000313" key="1">
    <source>
        <dbReference type="EnsemblPlants" id="PGSC0003DMT400094126"/>
    </source>
</evidence>
<keyword evidence="2" id="KW-1185">Reference proteome</keyword>
<dbReference type="EnsemblPlants" id="PGSC0003DMT400094126">
    <property type="protein sequence ID" value="PGSC0003DMT400094126"/>
    <property type="gene ID" value="PGSC0003DMG400043697"/>
</dbReference>
<dbReference type="InParanoid" id="M1DTG8"/>
<name>M1DTG8_SOLTU</name>
<reference evidence="1" key="2">
    <citation type="submission" date="2015-06" db="UniProtKB">
        <authorList>
            <consortium name="EnsemblPlants"/>
        </authorList>
    </citation>
    <scope>IDENTIFICATION</scope>
    <source>
        <strain evidence="1">DM1-3 516 R44</strain>
    </source>
</reference>
<dbReference type="AlphaFoldDB" id="M1DTG8"/>
<sequence>MISSNNKIVGKLCNKLAQYKSIPKTFEDDERNVDDADLGLKFDKCDEWSVCARKFDNNVEKTITGKIPWISQSPISESLENKNSTCGHPIVPKLELRNNVGSSNQFYFPQDENYEDDFFSDAEFNEHTNIKEMNNKERKKSF</sequence>
<dbReference type="OMA" id="HIRNWIF"/>
<dbReference type="PaxDb" id="4113-PGSC0003DMT400094126"/>
<proteinExistence type="predicted"/>
<dbReference type="Gramene" id="PGSC0003DMT400094126">
    <property type="protein sequence ID" value="PGSC0003DMT400094126"/>
    <property type="gene ID" value="PGSC0003DMG400043697"/>
</dbReference>
<dbReference type="HOGENOM" id="CLU_113911_0_0_1"/>
<reference evidence="2" key="1">
    <citation type="journal article" date="2011" name="Nature">
        <title>Genome sequence and analysis of the tuber crop potato.</title>
        <authorList>
            <consortium name="The Potato Genome Sequencing Consortium"/>
        </authorList>
    </citation>
    <scope>NUCLEOTIDE SEQUENCE [LARGE SCALE GENOMIC DNA]</scope>
    <source>
        <strain evidence="2">cv. DM1-3 516 R44</strain>
    </source>
</reference>
<accession>M1DTG8</accession>
<organism evidence="1 2">
    <name type="scientific">Solanum tuberosum</name>
    <name type="common">Potato</name>
    <dbReference type="NCBI Taxonomy" id="4113"/>
    <lineage>
        <taxon>Eukaryota</taxon>
        <taxon>Viridiplantae</taxon>
        <taxon>Streptophyta</taxon>
        <taxon>Embryophyta</taxon>
        <taxon>Tracheophyta</taxon>
        <taxon>Spermatophyta</taxon>
        <taxon>Magnoliopsida</taxon>
        <taxon>eudicotyledons</taxon>
        <taxon>Gunneridae</taxon>
        <taxon>Pentapetalae</taxon>
        <taxon>asterids</taxon>
        <taxon>lamiids</taxon>
        <taxon>Solanales</taxon>
        <taxon>Solanaceae</taxon>
        <taxon>Solanoideae</taxon>
        <taxon>Solaneae</taxon>
        <taxon>Solanum</taxon>
    </lineage>
</organism>
<evidence type="ECO:0000313" key="2">
    <source>
        <dbReference type="Proteomes" id="UP000011115"/>
    </source>
</evidence>